<comment type="caution">
    <text evidence="5">The sequence shown here is derived from an EMBL/GenBank/DDBJ whole genome shotgun (WGS) entry which is preliminary data.</text>
</comment>
<evidence type="ECO:0000256" key="3">
    <source>
        <dbReference type="PROSITE-ProRule" id="PRU00221"/>
    </source>
</evidence>
<feature type="repeat" description="WD" evidence="3">
    <location>
        <begin position="304"/>
        <end position="345"/>
    </location>
</feature>
<feature type="region of interest" description="Disordered" evidence="4">
    <location>
        <begin position="1"/>
        <end position="27"/>
    </location>
</feature>
<dbReference type="PANTHER" id="PTHR19879:SF9">
    <property type="entry name" value="TRANSCRIPTION INITIATION FACTOR TFIID SUBUNIT 5"/>
    <property type="match status" value="1"/>
</dbReference>
<evidence type="ECO:0000313" key="6">
    <source>
        <dbReference type="Proteomes" id="UP001189429"/>
    </source>
</evidence>
<dbReference type="InterPro" id="IPR015943">
    <property type="entry name" value="WD40/YVTN_repeat-like_dom_sf"/>
</dbReference>
<keyword evidence="2" id="KW-0677">Repeat</keyword>
<dbReference type="Proteomes" id="UP001189429">
    <property type="component" value="Unassembled WGS sequence"/>
</dbReference>
<dbReference type="InterPro" id="IPR014710">
    <property type="entry name" value="RmlC-like_jellyroll"/>
</dbReference>
<dbReference type="PANTHER" id="PTHR19879">
    <property type="entry name" value="TRANSCRIPTION INITIATION FACTOR TFIID"/>
    <property type="match status" value="1"/>
</dbReference>
<feature type="repeat" description="WD" evidence="3">
    <location>
        <begin position="257"/>
        <end position="291"/>
    </location>
</feature>
<dbReference type="PROSITE" id="PS00678">
    <property type="entry name" value="WD_REPEATS_1"/>
    <property type="match status" value="2"/>
</dbReference>
<dbReference type="CDD" id="cd00200">
    <property type="entry name" value="WD40"/>
    <property type="match status" value="1"/>
</dbReference>
<sequence length="525" mass="57305">PSRLWLKPATAQQQRGQGHPRRQRAPRNEERAMCACFSWCLPRRTRRHSETPYVRLSHAVAAPKVSQAVTTVKSDTLEVTEYISRKKALSDAKLSAVLGVVSAPTDEEHYVPEFDEYVMVISGMVNILNSESGRVTLTAGQSCRLPAGESIKWSWPGPCQYVHIRTPAVTAEYHGRESHKAREVLPGCQKIVATASANGYVKVWDTEVMQELRTLEGHADQVMSVRFTKDGRRLVTASTDRTAKIWALQSGKCLQTLVGHKGPVYSASLSPDTADVELAVTASQDRTAMLWHTEGDTGTCFLMLSGHEKQVHDAEFSPHGRLVATASDDRTARLWEIPSGACMQVLRGHTDAVYCAAFSPDGRSVATASADKTARLWEAATGDCIRTLSGHTSWVRHVAFDEGGTRMVTASGDSTARVWLCSDGQCQLTLTGHTGWMRGAEFSEDGAQIATCARDGTTRIWCATSGCCLRRLEHDAWVRSAAFAPDLLDHDGGTAGAPPRFFERDVAAARNRPRLGSSAARKLSA</sequence>
<dbReference type="InterPro" id="IPR019775">
    <property type="entry name" value="WD40_repeat_CS"/>
</dbReference>
<dbReference type="PROSITE" id="PS50082">
    <property type="entry name" value="WD_REPEATS_2"/>
    <property type="match status" value="6"/>
</dbReference>
<name>A0ABN9QZ86_9DINO</name>
<feature type="repeat" description="WD" evidence="3">
    <location>
        <begin position="388"/>
        <end position="419"/>
    </location>
</feature>
<gene>
    <name evidence="5" type="ORF">PCOR1329_LOCUS14867</name>
</gene>
<dbReference type="SMART" id="SM00320">
    <property type="entry name" value="WD40"/>
    <property type="match status" value="7"/>
</dbReference>
<dbReference type="EMBL" id="CAUYUJ010004459">
    <property type="protein sequence ID" value="CAK0809665.1"/>
    <property type="molecule type" value="Genomic_DNA"/>
</dbReference>
<dbReference type="InterPro" id="IPR036322">
    <property type="entry name" value="WD40_repeat_dom_sf"/>
</dbReference>
<accession>A0ABN9QZ86</accession>
<organism evidence="5 6">
    <name type="scientific">Prorocentrum cordatum</name>
    <dbReference type="NCBI Taxonomy" id="2364126"/>
    <lineage>
        <taxon>Eukaryota</taxon>
        <taxon>Sar</taxon>
        <taxon>Alveolata</taxon>
        <taxon>Dinophyceae</taxon>
        <taxon>Prorocentrales</taxon>
        <taxon>Prorocentraceae</taxon>
        <taxon>Prorocentrum</taxon>
    </lineage>
</organism>
<dbReference type="Gene3D" id="2.60.120.10">
    <property type="entry name" value="Jelly Rolls"/>
    <property type="match status" value="1"/>
</dbReference>
<proteinExistence type="predicted"/>
<feature type="repeat" description="WD" evidence="3">
    <location>
        <begin position="430"/>
        <end position="461"/>
    </location>
</feature>
<evidence type="ECO:0000256" key="1">
    <source>
        <dbReference type="ARBA" id="ARBA00022574"/>
    </source>
</evidence>
<evidence type="ECO:0008006" key="7">
    <source>
        <dbReference type="Google" id="ProtNLM"/>
    </source>
</evidence>
<evidence type="ECO:0000256" key="2">
    <source>
        <dbReference type="ARBA" id="ARBA00022737"/>
    </source>
</evidence>
<evidence type="ECO:0000313" key="5">
    <source>
        <dbReference type="EMBL" id="CAK0809665.1"/>
    </source>
</evidence>
<dbReference type="PRINTS" id="PR00320">
    <property type="entry name" value="GPROTEINBRPT"/>
</dbReference>
<dbReference type="PROSITE" id="PS50294">
    <property type="entry name" value="WD_REPEATS_REGION"/>
    <property type="match status" value="5"/>
</dbReference>
<dbReference type="InterPro" id="IPR020472">
    <property type="entry name" value="WD40_PAC1"/>
</dbReference>
<feature type="repeat" description="WD" evidence="3">
    <location>
        <begin position="346"/>
        <end position="387"/>
    </location>
</feature>
<keyword evidence="6" id="KW-1185">Reference proteome</keyword>
<keyword evidence="1 3" id="KW-0853">WD repeat</keyword>
<dbReference type="InterPro" id="IPR001680">
    <property type="entry name" value="WD40_rpt"/>
</dbReference>
<dbReference type="Gene3D" id="2.130.10.10">
    <property type="entry name" value="YVTN repeat-like/Quinoprotein amine dehydrogenase"/>
    <property type="match status" value="3"/>
</dbReference>
<dbReference type="SUPFAM" id="SSF51182">
    <property type="entry name" value="RmlC-like cupins"/>
    <property type="match status" value="1"/>
</dbReference>
<feature type="repeat" description="WD" evidence="3">
    <location>
        <begin position="215"/>
        <end position="256"/>
    </location>
</feature>
<dbReference type="Pfam" id="PF00400">
    <property type="entry name" value="WD40"/>
    <property type="match status" value="6"/>
</dbReference>
<reference evidence="5" key="1">
    <citation type="submission" date="2023-10" db="EMBL/GenBank/DDBJ databases">
        <authorList>
            <person name="Chen Y."/>
            <person name="Shah S."/>
            <person name="Dougan E. K."/>
            <person name="Thang M."/>
            <person name="Chan C."/>
        </authorList>
    </citation>
    <scope>NUCLEOTIDE SEQUENCE [LARGE SCALE GENOMIC DNA]</scope>
</reference>
<feature type="non-terminal residue" evidence="5">
    <location>
        <position position="1"/>
    </location>
</feature>
<dbReference type="InterPro" id="IPR011051">
    <property type="entry name" value="RmlC_Cupin_sf"/>
</dbReference>
<evidence type="ECO:0000256" key="4">
    <source>
        <dbReference type="SAM" id="MobiDB-lite"/>
    </source>
</evidence>
<dbReference type="SUPFAM" id="SSF50978">
    <property type="entry name" value="WD40 repeat-like"/>
    <property type="match status" value="1"/>
</dbReference>
<protein>
    <recommendedName>
        <fullName evidence="7">Guanine nucleotide-binding protein subunit beta-like protein</fullName>
    </recommendedName>
</protein>